<organism evidence="2 3">
    <name type="scientific">Pleomassaria siparia CBS 279.74</name>
    <dbReference type="NCBI Taxonomy" id="1314801"/>
    <lineage>
        <taxon>Eukaryota</taxon>
        <taxon>Fungi</taxon>
        <taxon>Dikarya</taxon>
        <taxon>Ascomycota</taxon>
        <taxon>Pezizomycotina</taxon>
        <taxon>Dothideomycetes</taxon>
        <taxon>Pleosporomycetidae</taxon>
        <taxon>Pleosporales</taxon>
        <taxon>Pleomassariaceae</taxon>
        <taxon>Pleomassaria</taxon>
    </lineage>
</organism>
<protein>
    <submittedName>
        <fullName evidence="2">Uncharacterized protein</fullName>
    </submittedName>
</protein>
<name>A0A6G1K7E5_9PLEO</name>
<evidence type="ECO:0000256" key="1">
    <source>
        <dbReference type="SAM" id="MobiDB-lite"/>
    </source>
</evidence>
<dbReference type="EMBL" id="MU005771">
    <property type="protein sequence ID" value="KAF2708809.1"/>
    <property type="molecule type" value="Genomic_DNA"/>
</dbReference>
<sequence>MCQILSQVYACSHTKAICTNACPHALATSTSNPFLDVPPTPATPHTPVSPIYQAPDTPIRAPVPSPISPAHPQVQPHAQQTPSGGMNNDNNDNNINGEPKPAYCPAVRRTVKFLPHSKYPCLSCYMQPRWAQYRARWVNEYRSMHPGTRPEDLEQFSGVEIIPERVGLVNVAREMERMGDQSTAREASGGD</sequence>
<dbReference type="OrthoDB" id="3793161at2759"/>
<dbReference type="Proteomes" id="UP000799428">
    <property type="component" value="Unassembled WGS sequence"/>
</dbReference>
<feature type="compositionally biased region" description="Low complexity" evidence="1">
    <location>
        <begin position="70"/>
        <end position="96"/>
    </location>
</feature>
<reference evidence="2" key="1">
    <citation type="journal article" date="2020" name="Stud. Mycol.">
        <title>101 Dothideomycetes genomes: a test case for predicting lifestyles and emergence of pathogens.</title>
        <authorList>
            <person name="Haridas S."/>
            <person name="Albert R."/>
            <person name="Binder M."/>
            <person name="Bloem J."/>
            <person name="Labutti K."/>
            <person name="Salamov A."/>
            <person name="Andreopoulos B."/>
            <person name="Baker S."/>
            <person name="Barry K."/>
            <person name="Bills G."/>
            <person name="Bluhm B."/>
            <person name="Cannon C."/>
            <person name="Castanera R."/>
            <person name="Culley D."/>
            <person name="Daum C."/>
            <person name="Ezra D."/>
            <person name="Gonzalez J."/>
            <person name="Henrissat B."/>
            <person name="Kuo A."/>
            <person name="Liang C."/>
            <person name="Lipzen A."/>
            <person name="Lutzoni F."/>
            <person name="Magnuson J."/>
            <person name="Mondo S."/>
            <person name="Nolan M."/>
            <person name="Ohm R."/>
            <person name="Pangilinan J."/>
            <person name="Park H.-J."/>
            <person name="Ramirez L."/>
            <person name="Alfaro M."/>
            <person name="Sun H."/>
            <person name="Tritt A."/>
            <person name="Yoshinaga Y."/>
            <person name="Zwiers L.-H."/>
            <person name="Turgeon B."/>
            <person name="Goodwin S."/>
            <person name="Spatafora J."/>
            <person name="Crous P."/>
            <person name="Grigoriev I."/>
        </authorList>
    </citation>
    <scope>NUCLEOTIDE SEQUENCE</scope>
    <source>
        <strain evidence="2">CBS 279.74</strain>
    </source>
</reference>
<keyword evidence="3" id="KW-1185">Reference proteome</keyword>
<accession>A0A6G1K7E5</accession>
<proteinExistence type="predicted"/>
<dbReference type="AlphaFoldDB" id="A0A6G1K7E5"/>
<evidence type="ECO:0000313" key="2">
    <source>
        <dbReference type="EMBL" id="KAF2708809.1"/>
    </source>
</evidence>
<gene>
    <name evidence="2" type="ORF">K504DRAFT_491469</name>
</gene>
<evidence type="ECO:0000313" key="3">
    <source>
        <dbReference type="Proteomes" id="UP000799428"/>
    </source>
</evidence>
<feature type="region of interest" description="Disordered" evidence="1">
    <location>
        <begin position="58"/>
        <end position="98"/>
    </location>
</feature>